<dbReference type="EMBL" id="KN832976">
    <property type="protein sequence ID" value="KIM88694.1"/>
    <property type="molecule type" value="Genomic_DNA"/>
</dbReference>
<proteinExistence type="predicted"/>
<dbReference type="OrthoDB" id="3022188at2759"/>
<dbReference type="STRING" id="765440.A0A0C3GAD8"/>
<reference evidence="3" key="2">
    <citation type="submission" date="2015-01" db="EMBL/GenBank/DDBJ databases">
        <title>Evolutionary Origins and Diversification of the Mycorrhizal Mutualists.</title>
        <authorList>
            <consortium name="DOE Joint Genome Institute"/>
            <consortium name="Mycorrhizal Genomics Consortium"/>
            <person name="Kohler A."/>
            <person name="Kuo A."/>
            <person name="Nagy L.G."/>
            <person name="Floudas D."/>
            <person name="Copeland A."/>
            <person name="Barry K.W."/>
            <person name="Cichocki N."/>
            <person name="Veneault-Fourrey C."/>
            <person name="LaButti K."/>
            <person name="Lindquist E.A."/>
            <person name="Lipzen A."/>
            <person name="Lundell T."/>
            <person name="Morin E."/>
            <person name="Murat C."/>
            <person name="Riley R."/>
            <person name="Ohm R."/>
            <person name="Sun H."/>
            <person name="Tunlid A."/>
            <person name="Henrissat B."/>
            <person name="Grigoriev I.V."/>
            <person name="Hibbett D.S."/>
            <person name="Martin F."/>
        </authorList>
    </citation>
    <scope>NUCLEOTIDE SEQUENCE [LARGE SCALE GENOMIC DNA]</scope>
    <source>
        <strain evidence="3">F 1598</strain>
    </source>
</reference>
<keyword evidence="3" id="KW-1185">Reference proteome</keyword>
<name>A0A0C3GAD8_PILCF</name>
<protein>
    <submittedName>
        <fullName evidence="2">Uncharacterized protein</fullName>
    </submittedName>
</protein>
<accession>A0A0C3GAD8</accession>
<reference evidence="2 3" key="1">
    <citation type="submission" date="2014-04" db="EMBL/GenBank/DDBJ databases">
        <authorList>
            <consortium name="DOE Joint Genome Institute"/>
            <person name="Kuo A."/>
            <person name="Tarkka M."/>
            <person name="Buscot F."/>
            <person name="Kohler A."/>
            <person name="Nagy L.G."/>
            <person name="Floudas D."/>
            <person name="Copeland A."/>
            <person name="Barry K.W."/>
            <person name="Cichocki N."/>
            <person name="Veneault-Fourrey C."/>
            <person name="LaButti K."/>
            <person name="Lindquist E.A."/>
            <person name="Lipzen A."/>
            <person name="Lundell T."/>
            <person name="Morin E."/>
            <person name="Murat C."/>
            <person name="Sun H."/>
            <person name="Tunlid A."/>
            <person name="Henrissat B."/>
            <person name="Grigoriev I.V."/>
            <person name="Hibbett D.S."/>
            <person name="Martin F."/>
            <person name="Nordberg H.P."/>
            <person name="Cantor M.N."/>
            <person name="Hua S.X."/>
        </authorList>
    </citation>
    <scope>NUCLEOTIDE SEQUENCE [LARGE SCALE GENOMIC DNA]</scope>
    <source>
        <strain evidence="2 3">F 1598</strain>
    </source>
</reference>
<dbReference type="AlphaFoldDB" id="A0A0C3GAD8"/>
<dbReference type="HOGENOM" id="CLU_1023474_0_0_1"/>
<organism evidence="2 3">
    <name type="scientific">Piloderma croceum (strain F 1598)</name>
    <dbReference type="NCBI Taxonomy" id="765440"/>
    <lineage>
        <taxon>Eukaryota</taxon>
        <taxon>Fungi</taxon>
        <taxon>Dikarya</taxon>
        <taxon>Basidiomycota</taxon>
        <taxon>Agaricomycotina</taxon>
        <taxon>Agaricomycetes</taxon>
        <taxon>Agaricomycetidae</taxon>
        <taxon>Atheliales</taxon>
        <taxon>Atheliaceae</taxon>
        <taxon>Piloderma</taxon>
    </lineage>
</organism>
<evidence type="ECO:0000256" key="1">
    <source>
        <dbReference type="SAM" id="MobiDB-lite"/>
    </source>
</evidence>
<gene>
    <name evidence="2" type="ORF">PILCRDRAFT_2888</name>
</gene>
<evidence type="ECO:0000313" key="3">
    <source>
        <dbReference type="Proteomes" id="UP000054166"/>
    </source>
</evidence>
<feature type="region of interest" description="Disordered" evidence="1">
    <location>
        <begin position="1"/>
        <end position="36"/>
    </location>
</feature>
<sequence>MSGTSDEPRPISSNQAQNGLLTEVLPQPPSPSPEVEPLIMGIEVPDAPLPAMYIKIEPHPHSLESKTRIIPLDGTASAMTSADSTPANIPHLTTRPWVPFRNHADFEYTETAVEGLLSKKLIDCQLAGISGSWSKNGSHLTLCSWADMERSLDAFIPGDVSASYQGVEYKFKFEYQDLWQWILSLVHDLSLADVSGFHSVRKSYCEGNFIERLFNEPNTGRAWEKIDNELPAPDPHLHCFLPLHIWLDKGLVMKHVKKHPMVLQAAWLLGNI</sequence>
<feature type="compositionally biased region" description="Polar residues" evidence="1">
    <location>
        <begin position="1"/>
        <end position="20"/>
    </location>
</feature>
<evidence type="ECO:0000313" key="2">
    <source>
        <dbReference type="EMBL" id="KIM88694.1"/>
    </source>
</evidence>
<dbReference type="Proteomes" id="UP000054166">
    <property type="component" value="Unassembled WGS sequence"/>
</dbReference>
<dbReference type="InParanoid" id="A0A0C3GAD8"/>